<evidence type="ECO:0000313" key="2">
    <source>
        <dbReference type="EMBL" id="SDR99552.1"/>
    </source>
</evidence>
<proteinExistence type="predicted"/>
<dbReference type="RefSeq" id="WP_269458154.1">
    <property type="nucleotide sequence ID" value="NZ_LT629772.1"/>
</dbReference>
<dbReference type="Proteomes" id="UP000199103">
    <property type="component" value="Chromosome I"/>
</dbReference>
<gene>
    <name evidence="2" type="ORF">SAMN04489812_0551</name>
</gene>
<feature type="domain" description="Cysteine-rich CPCC" evidence="1">
    <location>
        <begin position="7"/>
        <end position="79"/>
    </location>
</feature>
<organism evidence="2 3">
    <name type="scientific">Microlunatus soli</name>
    <dbReference type="NCBI Taxonomy" id="630515"/>
    <lineage>
        <taxon>Bacteria</taxon>
        <taxon>Bacillati</taxon>
        <taxon>Actinomycetota</taxon>
        <taxon>Actinomycetes</taxon>
        <taxon>Propionibacteriales</taxon>
        <taxon>Propionibacteriaceae</taxon>
        <taxon>Microlunatus</taxon>
    </lineage>
</organism>
<dbReference type="EMBL" id="LT629772">
    <property type="protein sequence ID" value="SDR99552.1"/>
    <property type="molecule type" value="Genomic_DNA"/>
</dbReference>
<reference evidence="2 3" key="1">
    <citation type="submission" date="2016-10" db="EMBL/GenBank/DDBJ databases">
        <authorList>
            <person name="de Groot N.N."/>
        </authorList>
    </citation>
    <scope>NUCLEOTIDE SEQUENCE [LARGE SCALE GENOMIC DNA]</scope>
    <source>
        <strain evidence="2 3">DSM 21800</strain>
    </source>
</reference>
<evidence type="ECO:0000313" key="3">
    <source>
        <dbReference type="Proteomes" id="UP000199103"/>
    </source>
</evidence>
<accession>A0A1H1NKP0</accession>
<name>A0A1H1NKP0_9ACTN</name>
<dbReference type="STRING" id="630515.SAMN04489812_0551"/>
<dbReference type="Pfam" id="PF14206">
    <property type="entry name" value="Cys_rich_CPCC"/>
    <property type="match status" value="1"/>
</dbReference>
<sequence length="115" mass="13320">MSEPQHPCPCCGHRTLMTAGRYDLCAVCFWEDDPNQLERPLSEDGANGKSLVDSQRCYQRIGAMDEIFIRKVRRARTNERLDDRWRPLEPQRDLDGAGAQTAGSRAEYASLYWWR</sequence>
<dbReference type="InterPro" id="IPR025983">
    <property type="entry name" value="Cys_rich_CPCC"/>
</dbReference>
<keyword evidence="3" id="KW-1185">Reference proteome</keyword>
<protein>
    <submittedName>
        <fullName evidence="2">Cysteine-rich CPCC</fullName>
    </submittedName>
</protein>
<dbReference type="AlphaFoldDB" id="A0A1H1NKP0"/>
<evidence type="ECO:0000259" key="1">
    <source>
        <dbReference type="Pfam" id="PF14206"/>
    </source>
</evidence>